<dbReference type="Proteomes" id="UP000678374">
    <property type="component" value="Unassembled WGS sequence"/>
</dbReference>
<name>A0A940YHS4_9BURK</name>
<proteinExistence type="predicted"/>
<protein>
    <submittedName>
        <fullName evidence="1">Uncharacterized protein</fullName>
    </submittedName>
</protein>
<dbReference type="EMBL" id="JAGQDE010000014">
    <property type="protein sequence ID" value="MBQ0960483.1"/>
    <property type="molecule type" value="Genomic_DNA"/>
</dbReference>
<dbReference type="RefSeq" id="WP_210803150.1">
    <property type="nucleotide sequence ID" value="NZ_JAGQDE010000014.1"/>
</dbReference>
<dbReference type="AlphaFoldDB" id="A0A940YHS4"/>
<accession>A0A940YHS4</accession>
<sequence>MPQVQELQALVLRLPEGGRPRGLPGEHYYLPIVRDEGRRWSALCPGIHWMYAGEVIRNICAGRAVDVVDGSLSVHGERRISPERYIARWRDAIAHSMDIRAVGANKGVQPTALFEFDRRAIALARCLWSNEPEGGLANLLDLYADSTTPVSWVRDGEPVDPPDALRVAVDLTTDLGSQHAWWLQDYLRPRGENPYPLKVSIEFPAATSVRERTWAPSFLNPMATTLEPQCLTKAA</sequence>
<comment type="caution">
    <text evidence="1">The sequence shown here is derived from an EMBL/GenBank/DDBJ whole genome shotgun (WGS) entry which is preliminary data.</text>
</comment>
<gene>
    <name evidence="1" type="ORF">KAK06_16135</name>
</gene>
<reference evidence="1" key="1">
    <citation type="submission" date="2021-04" db="EMBL/GenBank/DDBJ databases">
        <title>The genome sequence of Ideonella sp. 4Y11.</title>
        <authorList>
            <person name="Liu Y."/>
        </authorList>
    </citation>
    <scope>NUCLEOTIDE SEQUENCE</scope>
    <source>
        <strain evidence="1">4Y11</strain>
    </source>
</reference>
<evidence type="ECO:0000313" key="2">
    <source>
        <dbReference type="Proteomes" id="UP000678374"/>
    </source>
</evidence>
<keyword evidence="2" id="KW-1185">Reference proteome</keyword>
<evidence type="ECO:0000313" key="1">
    <source>
        <dbReference type="EMBL" id="MBQ0960483.1"/>
    </source>
</evidence>
<organism evidence="1 2">
    <name type="scientific">Ideonella aquatica</name>
    <dbReference type="NCBI Taxonomy" id="2824119"/>
    <lineage>
        <taxon>Bacteria</taxon>
        <taxon>Pseudomonadati</taxon>
        <taxon>Pseudomonadota</taxon>
        <taxon>Betaproteobacteria</taxon>
        <taxon>Burkholderiales</taxon>
        <taxon>Sphaerotilaceae</taxon>
        <taxon>Ideonella</taxon>
    </lineage>
</organism>